<dbReference type="EMBL" id="WVTD01000009">
    <property type="protein sequence ID" value="MYL98744.1"/>
    <property type="molecule type" value="Genomic_DNA"/>
</dbReference>
<comment type="similarity">
    <text evidence="4">Belongs to the MT-A70-like family.</text>
</comment>
<comment type="caution">
    <text evidence="5">The sequence shown here is derived from an EMBL/GenBank/DDBJ whole genome shotgun (WGS) entry which is preliminary data.</text>
</comment>
<keyword evidence="2 5" id="KW-0808">Transferase</keyword>
<dbReference type="InterPro" id="IPR007757">
    <property type="entry name" value="MT-A70-like"/>
</dbReference>
<reference evidence="5 6" key="1">
    <citation type="submission" date="2019-12" db="EMBL/GenBank/DDBJ databases">
        <authorList>
            <person name="Feng G."/>
            <person name="Zhu H."/>
        </authorList>
    </citation>
    <scope>NUCLEOTIDE SEQUENCE [LARGE SCALE GENOMIC DNA]</scope>
    <source>
        <strain evidence="5 6">FGD1</strain>
    </source>
</reference>
<dbReference type="SUPFAM" id="SSF53335">
    <property type="entry name" value="S-adenosyl-L-methionine-dependent methyltransferases"/>
    <property type="match status" value="1"/>
</dbReference>
<dbReference type="PROSITE" id="PS51143">
    <property type="entry name" value="MT_A70"/>
    <property type="match status" value="1"/>
</dbReference>
<dbReference type="RefSeq" id="WP_160986372.1">
    <property type="nucleotide sequence ID" value="NZ_WVTD01000009.1"/>
</dbReference>
<dbReference type="GO" id="GO:0008168">
    <property type="term" value="F:methyltransferase activity"/>
    <property type="evidence" value="ECO:0007669"/>
    <property type="project" value="UniProtKB-KW"/>
</dbReference>
<organism evidence="5 6">
    <name type="scientific">Novosphingobium silvae</name>
    <dbReference type="NCBI Taxonomy" id="2692619"/>
    <lineage>
        <taxon>Bacteria</taxon>
        <taxon>Pseudomonadati</taxon>
        <taxon>Pseudomonadota</taxon>
        <taxon>Alphaproteobacteria</taxon>
        <taxon>Sphingomonadales</taxon>
        <taxon>Sphingomonadaceae</taxon>
        <taxon>Novosphingobium</taxon>
    </lineage>
</organism>
<protein>
    <submittedName>
        <fullName evidence="5">DNA methyltransferase</fullName>
    </submittedName>
</protein>
<dbReference type="PANTHER" id="PTHR12829">
    <property type="entry name" value="N6-ADENOSINE-METHYLTRANSFERASE"/>
    <property type="match status" value="1"/>
</dbReference>
<proteinExistence type="inferred from homology"/>
<evidence type="ECO:0000313" key="5">
    <source>
        <dbReference type="EMBL" id="MYL98744.1"/>
    </source>
</evidence>
<evidence type="ECO:0000256" key="2">
    <source>
        <dbReference type="ARBA" id="ARBA00022679"/>
    </source>
</evidence>
<dbReference type="Pfam" id="PF05063">
    <property type="entry name" value="MT-A70"/>
    <property type="match status" value="1"/>
</dbReference>
<dbReference type="Proteomes" id="UP000465810">
    <property type="component" value="Unassembled WGS sequence"/>
</dbReference>
<evidence type="ECO:0000256" key="4">
    <source>
        <dbReference type="PROSITE-ProRule" id="PRU00489"/>
    </source>
</evidence>
<sequence length="190" mass="20977">MTWPFGAMRPFSYGALLVDPPWHFANYSEGGEMKNPSAHYKCMSLEDIAALPVAHLAAPDCALFMWATAPLLPEAVELLRAWGFTFKSAAAWAKQSSTGQAWHFGTGYVFRSAAEFVLVGTIGKPKVQSRSVRNLIVAPVREHSRKPDDQYTMVEALYAGPYAEIFSRNSRHGWDCWGDEAGKFAEAADA</sequence>
<keyword evidence="3" id="KW-0949">S-adenosyl-L-methionine</keyword>
<keyword evidence="1 5" id="KW-0489">Methyltransferase</keyword>
<gene>
    <name evidence="5" type="ORF">GR702_13320</name>
</gene>
<dbReference type="GO" id="GO:0032259">
    <property type="term" value="P:methylation"/>
    <property type="evidence" value="ECO:0007669"/>
    <property type="project" value="UniProtKB-KW"/>
</dbReference>
<dbReference type="AlphaFoldDB" id="A0A7X4GJF0"/>
<evidence type="ECO:0000313" key="6">
    <source>
        <dbReference type="Proteomes" id="UP000465810"/>
    </source>
</evidence>
<dbReference type="PANTHER" id="PTHR12829:SF7">
    <property type="entry name" value="N6-ADENOSINE-METHYLTRANSFERASE CATALYTIC SUBUNIT"/>
    <property type="match status" value="1"/>
</dbReference>
<name>A0A7X4GJF0_9SPHN</name>
<evidence type="ECO:0000256" key="1">
    <source>
        <dbReference type="ARBA" id="ARBA00022603"/>
    </source>
</evidence>
<keyword evidence="6" id="KW-1185">Reference proteome</keyword>
<accession>A0A7X4GJF0</accession>
<evidence type="ECO:0000256" key="3">
    <source>
        <dbReference type="ARBA" id="ARBA00022691"/>
    </source>
</evidence>
<dbReference type="InterPro" id="IPR029063">
    <property type="entry name" value="SAM-dependent_MTases_sf"/>
</dbReference>